<feature type="region of interest" description="Disordered" evidence="1">
    <location>
        <begin position="48"/>
        <end position="97"/>
    </location>
</feature>
<dbReference type="Ensembl" id="ENSSAUT00010018608.1">
    <property type="protein sequence ID" value="ENSSAUP00010017595.1"/>
    <property type="gene ID" value="ENSSAUG00010008025.1"/>
</dbReference>
<reference evidence="2" key="2">
    <citation type="submission" date="2025-08" db="UniProtKB">
        <authorList>
            <consortium name="Ensembl"/>
        </authorList>
    </citation>
    <scope>IDENTIFICATION</scope>
</reference>
<evidence type="ECO:0000313" key="2">
    <source>
        <dbReference type="Ensembl" id="ENSSAUP00010017595.1"/>
    </source>
</evidence>
<protein>
    <submittedName>
        <fullName evidence="2">Uncharacterized protein</fullName>
    </submittedName>
</protein>
<reference evidence="2" key="1">
    <citation type="submission" date="2021-04" db="EMBL/GenBank/DDBJ databases">
        <authorList>
            <consortium name="Wellcome Sanger Institute Data Sharing"/>
        </authorList>
    </citation>
    <scope>NUCLEOTIDE SEQUENCE [LARGE SCALE GENOMIC DNA]</scope>
</reference>
<dbReference type="Proteomes" id="UP000472265">
    <property type="component" value="Chromosome 11"/>
</dbReference>
<name>A0A671UYC3_SPAAU</name>
<keyword evidence="3" id="KW-1185">Reference proteome</keyword>
<evidence type="ECO:0000256" key="1">
    <source>
        <dbReference type="SAM" id="MobiDB-lite"/>
    </source>
</evidence>
<feature type="compositionally biased region" description="Polar residues" evidence="1">
    <location>
        <begin position="55"/>
        <end position="72"/>
    </location>
</feature>
<dbReference type="InParanoid" id="A0A671UYC3"/>
<dbReference type="AlphaFoldDB" id="A0A671UYC3"/>
<reference evidence="2" key="3">
    <citation type="submission" date="2025-09" db="UniProtKB">
        <authorList>
            <consortium name="Ensembl"/>
        </authorList>
    </citation>
    <scope>IDENTIFICATION</scope>
</reference>
<evidence type="ECO:0000313" key="3">
    <source>
        <dbReference type="Proteomes" id="UP000472265"/>
    </source>
</evidence>
<accession>A0A671UYC3</accession>
<organism evidence="2 3">
    <name type="scientific">Sparus aurata</name>
    <name type="common">Gilthead sea bream</name>
    <dbReference type="NCBI Taxonomy" id="8175"/>
    <lineage>
        <taxon>Eukaryota</taxon>
        <taxon>Metazoa</taxon>
        <taxon>Chordata</taxon>
        <taxon>Craniata</taxon>
        <taxon>Vertebrata</taxon>
        <taxon>Euteleostomi</taxon>
        <taxon>Actinopterygii</taxon>
        <taxon>Neopterygii</taxon>
        <taxon>Teleostei</taxon>
        <taxon>Neoteleostei</taxon>
        <taxon>Acanthomorphata</taxon>
        <taxon>Eupercaria</taxon>
        <taxon>Spariformes</taxon>
        <taxon>Sparidae</taxon>
        <taxon>Sparus</taxon>
    </lineage>
</organism>
<proteinExistence type="predicted"/>
<sequence length="97" mass="10655">MAKDGGGERSEWRLKCKTEGSEWLSEGAEGGSVVEACDNGTQIRGDLCSRKQESPHNTTSISSLPLGKQNNHFRPDKLLTPNQNNVCDKKRLPFGKP</sequence>